<evidence type="ECO:0000313" key="3">
    <source>
        <dbReference type="Proteomes" id="UP001056201"/>
    </source>
</evidence>
<keyword evidence="3" id="KW-1185">Reference proteome</keyword>
<organism evidence="2 3">
    <name type="scientific">Aquincola tertiaricarbonis</name>
    <dbReference type="NCBI Taxonomy" id="391953"/>
    <lineage>
        <taxon>Bacteria</taxon>
        <taxon>Pseudomonadati</taxon>
        <taxon>Pseudomonadota</taxon>
        <taxon>Betaproteobacteria</taxon>
        <taxon>Burkholderiales</taxon>
        <taxon>Sphaerotilaceae</taxon>
        <taxon>Aquincola</taxon>
    </lineage>
</organism>
<accession>A0ABY4SA18</accession>
<dbReference type="EMBL" id="CP097636">
    <property type="protein sequence ID" value="URI09445.1"/>
    <property type="molecule type" value="Genomic_DNA"/>
</dbReference>
<name>A0ABY4SA18_AQUTE</name>
<dbReference type="Proteomes" id="UP001056201">
    <property type="component" value="Chromosome 2"/>
</dbReference>
<proteinExistence type="predicted"/>
<protein>
    <submittedName>
        <fullName evidence="2">Uncharacterized protein</fullName>
    </submittedName>
</protein>
<reference evidence="2" key="1">
    <citation type="submission" date="2022-05" db="EMBL/GenBank/DDBJ databases">
        <title>An RpoN-dependent PEP-CTERM gene is involved in floc formation of an Aquincola tertiaricarbonis strain.</title>
        <authorList>
            <person name="Qiu D."/>
            <person name="Xia M."/>
        </authorList>
    </citation>
    <scope>NUCLEOTIDE SEQUENCE</scope>
    <source>
        <strain evidence="2">RN12</strain>
    </source>
</reference>
<sequence length="127" mass="13858">MTRCVAVGLLAAALALPAFGQAVQRKFPGNALRGELQITQPPEVLLNGQPATLAPGARIRGDNNMIQLSGSLAGPKYVVNYTRDGLGMVKDVWILTSQERAMKPWPVNEQQLATWFFNPDAQTWTKP</sequence>
<feature type="chain" id="PRO_5047154460" evidence="1">
    <location>
        <begin position="21"/>
        <end position="127"/>
    </location>
</feature>
<dbReference type="RefSeq" id="WP_250197673.1">
    <property type="nucleotide sequence ID" value="NZ_CP097636.1"/>
</dbReference>
<evidence type="ECO:0000313" key="2">
    <source>
        <dbReference type="EMBL" id="URI09445.1"/>
    </source>
</evidence>
<keyword evidence="1" id="KW-0732">Signal</keyword>
<gene>
    <name evidence="2" type="ORF">MW290_28180</name>
</gene>
<feature type="signal peptide" evidence="1">
    <location>
        <begin position="1"/>
        <end position="20"/>
    </location>
</feature>
<evidence type="ECO:0000256" key="1">
    <source>
        <dbReference type="SAM" id="SignalP"/>
    </source>
</evidence>